<name>A0A811SBD8_9POAL</name>
<evidence type="ECO:0000313" key="1">
    <source>
        <dbReference type="EMBL" id="CAD6338891.1"/>
    </source>
</evidence>
<organism evidence="1 2">
    <name type="scientific">Miscanthus lutarioriparius</name>
    <dbReference type="NCBI Taxonomy" id="422564"/>
    <lineage>
        <taxon>Eukaryota</taxon>
        <taxon>Viridiplantae</taxon>
        <taxon>Streptophyta</taxon>
        <taxon>Embryophyta</taxon>
        <taxon>Tracheophyta</taxon>
        <taxon>Spermatophyta</taxon>
        <taxon>Magnoliopsida</taxon>
        <taxon>Liliopsida</taxon>
        <taxon>Poales</taxon>
        <taxon>Poaceae</taxon>
        <taxon>PACMAD clade</taxon>
        <taxon>Panicoideae</taxon>
        <taxon>Andropogonodae</taxon>
        <taxon>Andropogoneae</taxon>
        <taxon>Saccharinae</taxon>
        <taxon>Miscanthus</taxon>
    </lineage>
</organism>
<proteinExistence type="predicted"/>
<sequence length="154" mass="17425">MGNVRALLHARGRWLLLLHCRHEHAGELPHHQRPSHQRLPLPRSAPRSRVCVQLPAGVEVSYAVVLAAHGDSVVVQVAGIKDESTDHFVYNAGDAAAELPRPPSLSLLAPHSITYEEEKRRPRGCHYLDSESTGLLRRGEDDFLHWWRSLRWSM</sequence>
<dbReference type="EMBL" id="CAJGYO010000019">
    <property type="protein sequence ID" value="CAD6338891.1"/>
    <property type="molecule type" value="Genomic_DNA"/>
</dbReference>
<dbReference type="AlphaFoldDB" id="A0A811SBD8"/>
<comment type="caution">
    <text evidence="1">The sequence shown here is derived from an EMBL/GenBank/DDBJ whole genome shotgun (WGS) entry which is preliminary data.</text>
</comment>
<gene>
    <name evidence="1" type="ORF">NCGR_LOCUS62989</name>
</gene>
<keyword evidence="2" id="KW-1185">Reference proteome</keyword>
<reference evidence="1" key="1">
    <citation type="submission" date="2020-10" db="EMBL/GenBank/DDBJ databases">
        <authorList>
            <person name="Han B."/>
            <person name="Lu T."/>
            <person name="Zhao Q."/>
            <person name="Huang X."/>
            <person name="Zhao Y."/>
        </authorList>
    </citation>
    <scope>NUCLEOTIDE SEQUENCE</scope>
</reference>
<accession>A0A811SBD8</accession>
<dbReference type="Proteomes" id="UP000604825">
    <property type="component" value="Unassembled WGS sequence"/>
</dbReference>
<protein>
    <submittedName>
        <fullName evidence="1">Uncharacterized protein</fullName>
    </submittedName>
</protein>
<evidence type="ECO:0000313" key="2">
    <source>
        <dbReference type="Proteomes" id="UP000604825"/>
    </source>
</evidence>